<dbReference type="Pfam" id="PF00664">
    <property type="entry name" value="ABC_membrane"/>
    <property type="match status" value="2"/>
</dbReference>
<evidence type="ECO:0000259" key="13">
    <source>
        <dbReference type="PROSITE" id="PS50929"/>
    </source>
</evidence>
<feature type="transmembrane region" description="Helical" evidence="11">
    <location>
        <begin position="695"/>
        <end position="713"/>
    </location>
</feature>
<feature type="domain" description="ABC transporter" evidence="12">
    <location>
        <begin position="897"/>
        <end position="1135"/>
    </location>
</feature>
<evidence type="ECO:0000256" key="2">
    <source>
        <dbReference type="ARBA" id="ARBA00007577"/>
    </source>
</evidence>
<evidence type="ECO:0000256" key="7">
    <source>
        <dbReference type="ARBA" id="ARBA00022840"/>
    </source>
</evidence>
<dbReference type="Proteomes" id="UP001418222">
    <property type="component" value="Unassembled WGS sequence"/>
</dbReference>
<dbReference type="InterPro" id="IPR003439">
    <property type="entry name" value="ABC_transporter-like_ATP-bd"/>
</dbReference>
<dbReference type="FunFam" id="3.40.50.300:FF:000066">
    <property type="entry name" value="ABC transporter B family member 1"/>
    <property type="match status" value="2"/>
</dbReference>
<evidence type="ECO:0000256" key="4">
    <source>
        <dbReference type="ARBA" id="ARBA00022692"/>
    </source>
</evidence>
<keyword evidence="10" id="KW-0325">Glycoprotein</keyword>
<dbReference type="InterPro" id="IPR003593">
    <property type="entry name" value="AAA+_ATPase"/>
</dbReference>
<evidence type="ECO:0000256" key="9">
    <source>
        <dbReference type="ARBA" id="ARBA00023136"/>
    </source>
</evidence>
<dbReference type="PANTHER" id="PTHR43394">
    <property type="entry name" value="ATP-DEPENDENT PERMEASE MDL1, MITOCHONDRIAL"/>
    <property type="match status" value="1"/>
</dbReference>
<dbReference type="Gene3D" id="1.20.1560.10">
    <property type="entry name" value="ABC transporter type 1, transmembrane domain"/>
    <property type="match status" value="2"/>
</dbReference>
<keyword evidence="6" id="KW-0547">Nucleotide-binding</keyword>
<dbReference type="GO" id="GO:0005886">
    <property type="term" value="C:plasma membrane"/>
    <property type="evidence" value="ECO:0007669"/>
    <property type="project" value="UniProtKB-SubCell"/>
</dbReference>
<dbReference type="GO" id="GO:0015421">
    <property type="term" value="F:ABC-type oligopeptide transporter activity"/>
    <property type="evidence" value="ECO:0007669"/>
    <property type="project" value="TreeGrafter"/>
</dbReference>
<evidence type="ECO:0000313" key="14">
    <source>
        <dbReference type="EMBL" id="KAK8944676.1"/>
    </source>
</evidence>
<evidence type="ECO:0000256" key="8">
    <source>
        <dbReference type="ARBA" id="ARBA00022989"/>
    </source>
</evidence>
<dbReference type="Gene3D" id="3.40.50.300">
    <property type="entry name" value="P-loop containing nucleotide triphosphate hydrolases"/>
    <property type="match status" value="2"/>
</dbReference>
<keyword evidence="7" id="KW-0067">ATP-binding</keyword>
<evidence type="ECO:0000256" key="5">
    <source>
        <dbReference type="ARBA" id="ARBA00022737"/>
    </source>
</evidence>
<evidence type="ECO:0000313" key="15">
    <source>
        <dbReference type="Proteomes" id="UP001418222"/>
    </source>
</evidence>
<comment type="similarity">
    <text evidence="2">Belongs to the ABC transporter superfamily. ABCB family. Multidrug resistance exporter (TC 3.A.1.201) subfamily.</text>
</comment>
<dbReference type="PROSITE" id="PS50893">
    <property type="entry name" value="ABC_TRANSPORTER_2"/>
    <property type="match status" value="2"/>
</dbReference>
<dbReference type="PROSITE" id="PS00211">
    <property type="entry name" value="ABC_TRANSPORTER_1"/>
    <property type="match status" value="2"/>
</dbReference>
<dbReference type="GO" id="GO:0010329">
    <property type="term" value="F:auxin efflux transmembrane transporter activity"/>
    <property type="evidence" value="ECO:0007669"/>
    <property type="project" value="UniProtKB-ARBA"/>
</dbReference>
<feature type="transmembrane region" description="Helical" evidence="11">
    <location>
        <begin position="798"/>
        <end position="824"/>
    </location>
</feature>
<feature type="transmembrane region" description="Helical" evidence="11">
    <location>
        <begin position="7"/>
        <end position="24"/>
    </location>
</feature>
<dbReference type="CDD" id="cd18577">
    <property type="entry name" value="ABC_6TM_Pgp_ABCB1_D1_like"/>
    <property type="match status" value="1"/>
</dbReference>
<evidence type="ECO:0000256" key="3">
    <source>
        <dbReference type="ARBA" id="ARBA00022448"/>
    </source>
</evidence>
<protein>
    <submittedName>
        <fullName evidence="14">ABC transporter B family member 11</fullName>
    </submittedName>
</protein>
<dbReference type="PROSITE" id="PS50929">
    <property type="entry name" value="ABC_TM1F"/>
    <property type="match status" value="2"/>
</dbReference>
<evidence type="ECO:0000259" key="12">
    <source>
        <dbReference type="PROSITE" id="PS50893"/>
    </source>
</evidence>
<evidence type="ECO:0000256" key="6">
    <source>
        <dbReference type="ARBA" id="ARBA00022741"/>
    </source>
</evidence>
<feature type="transmembrane region" description="Helical" evidence="11">
    <location>
        <begin position="616"/>
        <end position="639"/>
    </location>
</feature>
<feature type="transmembrane region" description="Helical" evidence="11">
    <location>
        <begin position="30"/>
        <end position="51"/>
    </location>
</feature>
<sequence>MGEQVGKFINLISTFIISFIVAFVKGWLLTLIMLSTIPPMVICGVIMTKILSKVSSREQKAYTKASEVVEQTISSIRTVASFTGEKLSVQKYKKALNGVYSSNVYEGLTVGLGTGIIMFFTYSGYAFGLWNSTNLVLHKGYTGGDIISIIFIVLLGSLALGQTSPCLTAFSAGQTAAYRMFETINRRPKIDAYNSSGKILHDIHGDIEFKEVHFSYPARPDEQIFQRFSLFIQSGTTVALVGESGSGKSTVLNLIERFYDPQAGEVLIDGINIKEFQLSWLRGKIGIVSQEPVLFSSSIKDNISYGKDNATTEEIGAAAGLANASKFINMMPQGLDTMVGDHGAQLSGGQKQRIALARAILKDPRILLLDEATSALDVESEQIVQEAIDRIMINRTTVIVAHRLTTVRKADTITVVHQGAIIEKGSHSELVKNPSGAYSKLIKLQEENRSSEQTSPYENSEPSSLVDEIKHISEHVSLKRAISKSSLMGHSSRRYSLKKGLGGSSRYSIISEPEESSMGNSRRHYSFKIDIGVPIEINVQGNTLEEHKTPIPSDKINDVPLRRLAYLNKPEIPVLLIGSVASIINGVVFPTLGILFSSMIVVFYEPPHKMKKESKFWSLMFLLMGVVSLIATQGRSYFFSVAGSKLIRRVRLITFEKVVNMEMAWFDDSENSSGEIGARLSTDAAKVRTLVGDKLGLIVQNTASLIVGLIIAFTACWEISLIILATVPIFGLNAWIQIKFIKGFSKDAEEMFSGASQLANDAVRSIRTVASFSAEEKVVELYKKKCDGPKRLGIRQGFISGIGFGASQFLLYSAYAAILYFGAFLVQNGKSEFEKVFRAFYVLVIATVGIFQSNSQGQDSSKAKAATASIFALIDRVSKIDPNNDFGIKLEVLEGHIRFNHVSFKYPARPDIQIFKDMCLEVQGGKTIALVGESGCGKSTVIALLQRYYDPDSGYISLDGIDLHQFQLKWLRQQMGLVSQEPILFNDTIHANIAYGAQDGKATQTEIIAAAELANAHSFICSLQQGYDTVVGERGIQLSGGQKQRVAIARAMLKKPNILLLDEATSALDAESEQVIQDALDQIMVNRTTIMVTHRLTSIEKNSDIAVLKYGRIIEKGKHDILSNIKDGVYAAMITLHKNASSST</sequence>
<reference evidence="14 15" key="1">
    <citation type="journal article" date="2022" name="Nat. Plants">
        <title>Genomes of leafy and leafless Platanthera orchids illuminate the evolution of mycoheterotrophy.</title>
        <authorList>
            <person name="Li M.H."/>
            <person name="Liu K.W."/>
            <person name="Li Z."/>
            <person name="Lu H.C."/>
            <person name="Ye Q.L."/>
            <person name="Zhang D."/>
            <person name="Wang J.Y."/>
            <person name="Li Y.F."/>
            <person name="Zhong Z.M."/>
            <person name="Liu X."/>
            <person name="Yu X."/>
            <person name="Liu D.K."/>
            <person name="Tu X.D."/>
            <person name="Liu B."/>
            <person name="Hao Y."/>
            <person name="Liao X.Y."/>
            <person name="Jiang Y.T."/>
            <person name="Sun W.H."/>
            <person name="Chen J."/>
            <person name="Chen Y.Q."/>
            <person name="Ai Y."/>
            <person name="Zhai J.W."/>
            <person name="Wu S.S."/>
            <person name="Zhou Z."/>
            <person name="Hsiao Y.Y."/>
            <person name="Wu W.L."/>
            <person name="Chen Y.Y."/>
            <person name="Lin Y.F."/>
            <person name="Hsu J.L."/>
            <person name="Li C.Y."/>
            <person name="Wang Z.W."/>
            <person name="Zhao X."/>
            <person name="Zhong W.Y."/>
            <person name="Ma X.K."/>
            <person name="Ma L."/>
            <person name="Huang J."/>
            <person name="Chen G.Z."/>
            <person name="Huang M.Z."/>
            <person name="Huang L."/>
            <person name="Peng D.H."/>
            <person name="Luo Y.B."/>
            <person name="Zou S.Q."/>
            <person name="Chen S.P."/>
            <person name="Lan S."/>
            <person name="Tsai W.C."/>
            <person name="Van de Peer Y."/>
            <person name="Liu Z.J."/>
        </authorList>
    </citation>
    <scope>NUCLEOTIDE SEQUENCE [LARGE SCALE GENOMIC DNA]</scope>
    <source>
        <strain evidence="14">Lor287</strain>
    </source>
</reference>
<dbReference type="InterPro" id="IPR011527">
    <property type="entry name" value="ABC1_TM_dom"/>
</dbReference>
<dbReference type="InterPro" id="IPR027417">
    <property type="entry name" value="P-loop_NTPase"/>
</dbReference>
<dbReference type="InterPro" id="IPR039421">
    <property type="entry name" value="Type_1_exporter"/>
</dbReference>
<feature type="domain" description="ABC transporter" evidence="12">
    <location>
        <begin position="207"/>
        <end position="443"/>
    </location>
</feature>
<keyword evidence="9 11" id="KW-0472">Membrane</keyword>
<dbReference type="CDD" id="cd18578">
    <property type="entry name" value="ABC_6TM_Pgp_ABCB1_D2_like"/>
    <property type="match status" value="1"/>
</dbReference>
<feature type="transmembrane region" description="Helical" evidence="11">
    <location>
        <begin position="146"/>
        <end position="170"/>
    </location>
</feature>
<keyword evidence="5" id="KW-0677">Repeat</keyword>
<feature type="domain" description="ABC transmembrane type-1" evidence="13">
    <location>
        <begin position="576"/>
        <end position="862"/>
    </location>
</feature>
<dbReference type="SUPFAM" id="SSF90123">
    <property type="entry name" value="ABC transporter transmembrane region"/>
    <property type="match status" value="2"/>
</dbReference>
<feature type="transmembrane region" description="Helical" evidence="11">
    <location>
        <begin position="104"/>
        <end position="126"/>
    </location>
</feature>
<feature type="domain" description="ABC transmembrane type-1" evidence="13">
    <location>
        <begin position="1"/>
        <end position="172"/>
    </location>
</feature>
<dbReference type="FunFam" id="1.20.1560.10:FF:000009">
    <property type="entry name" value="ABC transporter B family member 1"/>
    <property type="match status" value="1"/>
</dbReference>
<dbReference type="EMBL" id="JBBWWQ010000006">
    <property type="protein sequence ID" value="KAK8944676.1"/>
    <property type="molecule type" value="Genomic_DNA"/>
</dbReference>
<feature type="transmembrane region" description="Helical" evidence="11">
    <location>
        <begin position="719"/>
        <end position="736"/>
    </location>
</feature>
<dbReference type="SUPFAM" id="SSF52540">
    <property type="entry name" value="P-loop containing nucleoside triphosphate hydrolases"/>
    <property type="match status" value="2"/>
</dbReference>
<dbReference type="AlphaFoldDB" id="A0AAP0G8N7"/>
<comment type="subcellular location">
    <subcellularLocation>
        <location evidence="1">Cell membrane</location>
        <topology evidence="1">Multi-pass membrane protein</topology>
    </subcellularLocation>
</comment>
<dbReference type="GO" id="GO:0016887">
    <property type="term" value="F:ATP hydrolysis activity"/>
    <property type="evidence" value="ECO:0007669"/>
    <property type="project" value="InterPro"/>
</dbReference>
<dbReference type="GO" id="GO:0010328">
    <property type="term" value="F:auxin influx transmembrane transporter activity"/>
    <property type="evidence" value="ECO:0007669"/>
    <property type="project" value="UniProtKB-ARBA"/>
</dbReference>
<dbReference type="Pfam" id="PF00005">
    <property type="entry name" value="ABC_tran"/>
    <property type="match status" value="2"/>
</dbReference>
<keyword evidence="4 11" id="KW-0812">Transmembrane</keyword>
<keyword evidence="3" id="KW-0813">Transport</keyword>
<organism evidence="14 15">
    <name type="scientific">Platanthera zijinensis</name>
    <dbReference type="NCBI Taxonomy" id="2320716"/>
    <lineage>
        <taxon>Eukaryota</taxon>
        <taxon>Viridiplantae</taxon>
        <taxon>Streptophyta</taxon>
        <taxon>Embryophyta</taxon>
        <taxon>Tracheophyta</taxon>
        <taxon>Spermatophyta</taxon>
        <taxon>Magnoliopsida</taxon>
        <taxon>Liliopsida</taxon>
        <taxon>Asparagales</taxon>
        <taxon>Orchidaceae</taxon>
        <taxon>Orchidoideae</taxon>
        <taxon>Orchideae</taxon>
        <taxon>Orchidinae</taxon>
        <taxon>Platanthera</taxon>
    </lineage>
</organism>
<keyword evidence="8 11" id="KW-1133">Transmembrane helix</keyword>
<evidence type="ECO:0000256" key="10">
    <source>
        <dbReference type="ARBA" id="ARBA00023180"/>
    </source>
</evidence>
<accession>A0AAP0G8N7</accession>
<name>A0AAP0G8N7_9ASPA</name>
<dbReference type="SMART" id="SM00382">
    <property type="entry name" value="AAA"/>
    <property type="match status" value="2"/>
</dbReference>
<evidence type="ECO:0000256" key="11">
    <source>
        <dbReference type="SAM" id="Phobius"/>
    </source>
</evidence>
<dbReference type="InterPro" id="IPR036640">
    <property type="entry name" value="ABC1_TM_sf"/>
</dbReference>
<feature type="transmembrane region" description="Helical" evidence="11">
    <location>
        <begin position="572"/>
        <end position="604"/>
    </location>
</feature>
<evidence type="ECO:0000256" key="1">
    <source>
        <dbReference type="ARBA" id="ARBA00004651"/>
    </source>
</evidence>
<proteinExistence type="inferred from homology"/>
<dbReference type="GO" id="GO:0005743">
    <property type="term" value="C:mitochondrial inner membrane"/>
    <property type="evidence" value="ECO:0007669"/>
    <property type="project" value="TreeGrafter"/>
</dbReference>
<keyword evidence="15" id="KW-1185">Reference proteome</keyword>
<dbReference type="CDD" id="cd03249">
    <property type="entry name" value="ABC_MTABC3_MDL1_MDL2"/>
    <property type="match status" value="2"/>
</dbReference>
<dbReference type="GO" id="GO:0090374">
    <property type="term" value="P:oligopeptide export from mitochondrion"/>
    <property type="evidence" value="ECO:0007669"/>
    <property type="project" value="TreeGrafter"/>
</dbReference>
<dbReference type="GO" id="GO:0005524">
    <property type="term" value="F:ATP binding"/>
    <property type="evidence" value="ECO:0007669"/>
    <property type="project" value="UniProtKB-KW"/>
</dbReference>
<dbReference type="InterPro" id="IPR017871">
    <property type="entry name" value="ABC_transporter-like_CS"/>
</dbReference>
<comment type="caution">
    <text evidence="14">The sequence shown here is derived from an EMBL/GenBank/DDBJ whole genome shotgun (WGS) entry which is preliminary data.</text>
</comment>
<dbReference type="PANTHER" id="PTHR43394:SF18">
    <property type="entry name" value="ABC TRANSPORTER B FAMILY MEMBER 11-LIKE"/>
    <property type="match status" value="1"/>
</dbReference>
<gene>
    <name evidence="14" type="primary">ABCB11</name>
    <name evidence="14" type="ORF">KSP39_PZI007840</name>
</gene>